<dbReference type="Gene3D" id="1.10.10.10">
    <property type="entry name" value="Winged helix-like DNA-binding domain superfamily/Winged helix DNA-binding domain"/>
    <property type="match status" value="2"/>
</dbReference>
<dbReference type="AlphaFoldDB" id="A0A8K0NTD5"/>
<gene>
    <name evidence="2" type="ORF">FFLO_00870</name>
</gene>
<sequence length="257" mass="28192">MRRGVGISGLSRQSASTAQYASLSNTISTQQITDLKAQLESFRTALITFSKAHNADIKKDPALRHQFQKMCAAIGVDPLVGGGARGQGKTGLSLSWGDMLGMSDWTYELAVQVVDVCVSNRDRNGGMMEMNDLLKKLHRLRDEPEGTLSPEDIGRAIKILKPLGAGYEIVQVSHQSYVRSVASELDTDQATLLGCAGERAGRLREREMMALLGWNDIRTRSAFDAMVKRDGLAWVDEQAEGGMEIWVPSTMTWEEAS</sequence>
<evidence type="ECO:0000313" key="2">
    <source>
        <dbReference type="EMBL" id="KAG7571197.1"/>
    </source>
</evidence>
<organism evidence="2 3">
    <name type="scientific">Filobasidium floriforme</name>
    <dbReference type="NCBI Taxonomy" id="5210"/>
    <lineage>
        <taxon>Eukaryota</taxon>
        <taxon>Fungi</taxon>
        <taxon>Dikarya</taxon>
        <taxon>Basidiomycota</taxon>
        <taxon>Agaricomycotina</taxon>
        <taxon>Tremellomycetes</taxon>
        <taxon>Filobasidiales</taxon>
        <taxon>Filobasidiaceae</taxon>
        <taxon>Filobasidium</taxon>
    </lineage>
</organism>
<evidence type="ECO:0008006" key="4">
    <source>
        <dbReference type="Google" id="ProtNLM"/>
    </source>
</evidence>
<protein>
    <recommendedName>
        <fullName evidence="4">Vacuolar-sorting protein SNF8</fullName>
    </recommendedName>
</protein>
<dbReference type="InterPro" id="IPR016689">
    <property type="entry name" value="ESCRT-2_cplx_Snf8"/>
</dbReference>
<dbReference type="InterPro" id="IPR040608">
    <property type="entry name" value="Snf8/Vps36"/>
</dbReference>
<comment type="caution">
    <text evidence="2">The sequence shown here is derived from an EMBL/GenBank/DDBJ whole genome shotgun (WGS) entry which is preliminary data.</text>
</comment>
<comment type="similarity">
    <text evidence="1">Belongs to the SNF8 family.</text>
</comment>
<dbReference type="GO" id="GO:0043328">
    <property type="term" value="P:protein transport to vacuole involved in ubiquitin-dependent protein catabolic process via the multivesicular body sorting pathway"/>
    <property type="evidence" value="ECO:0007669"/>
    <property type="project" value="TreeGrafter"/>
</dbReference>
<name>A0A8K0NTD5_9TREE</name>
<evidence type="ECO:0000256" key="1">
    <source>
        <dbReference type="ARBA" id="ARBA00009834"/>
    </source>
</evidence>
<accession>A0A8K0NTD5</accession>
<dbReference type="PANTHER" id="PTHR12806">
    <property type="entry name" value="EAP30 SUBUNIT OF ELL COMPLEX"/>
    <property type="match status" value="1"/>
</dbReference>
<dbReference type="Pfam" id="PF04157">
    <property type="entry name" value="EAP30"/>
    <property type="match status" value="1"/>
</dbReference>
<proteinExistence type="inferred from homology"/>
<dbReference type="PANTHER" id="PTHR12806:SF0">
    <property type="entry name" value="VACUOLAR-SORTING PROTEIN SNF8"/>
    <property type="match status" value="1"/>
</dbReference>
<keyword evidence="3" id="KW-1185">Reference proteome</keyword>
<dbReference type="SUPFAM" id="SSF46785">
    <property type="entry name" value="Winged helix' DNA-binding domain"/>
    <property type="match status" value="2"/>
</dbReference>
<evidence type="ECO:0000313" key="3">
    <source>
        <dbReference type="Proteomes" id="UP000812966"/>
    </source>
</evidence>
<dbReference type="Proteomes" id="UP000812966">
    <property type="component" value="Unassembled WGS sequence"/>
</dbReference>
<reference evidence="2" key="1">
    <citation type="submission" date="2020-04" db="EMBL/GenBank/DDBJ databases">
        <title>Analysis of mating type loci in Filobasidium floriforme.</title>
        <authorList>
            <person name="Nowrousian M."/>
        </authorList>
    </citation>
    <scope>NUCLEOTIDE SEQUENCE</scope>
    <source>
        <strain evidence="2">CBS 6242</strain>
    </source>
</reference>
<dbReference type="InterPro" id="IPR036390">
    <property type="entry name" value="WH_DNA-bd_sf"/>
</dbReference>
<dbReference type="InterPro" id="IPR036388">
    <property type="entry name" value="WH-like_DNA-bd_sf"/>
</dbReference>
<dbReference type="EMBL" id="JABELV010000010">
    <property type="protein sequence ID" value="KAG7571197.1"/>
    <property type="molecule type" value="Genomic_DNA"/>
</dbReference>
<dbReference type="Gene3D" id="6.10.140.180">
    <property type="match status" value="1"/>
</dbReference>
<dbReference type="GO" id="GO:0000814">
    <property type="term" value="C:ESCRT II complex"/>
    <property type="evidence" value="ECO:0007669"/>
    <property type="project" value="InterPro"/>
</dbReference>